<proteinExistence type="predicted"/>
<feature type="region of interest" description="Disordered" evidence="1">
    <location>
        <begin position="1"/>
        <end position="34"/>
    </location>
</feature>
<comment type="caution">
    <text evidence="2">The sequence shown here is derived from an EMBL/GenBank/DDBJ whole genome shotgun (WGS) entry which is preliminary data.</text>
</comment>
<sequence>MSIQPYQLEPEHSSSEQGEEEQIDSGEEEVSSLDYSRLESRWTDLSWCECERYCVMPSEVECVCCKELPFLSQLVEGLLIPIKYIYLISLFVFQRAVCLNEDVLWTALASLHDRESAGLTDR</sequence>
<protein>
    <submittedName>
        <fullName evidence="2">Uncharacterized protein</fullName>
    </submittedName>
</protein>
<evidence type="ECO:0000313" key="2">
    <source>
        <dbReference type="EMBL" id="CAH3163498.1"/>
    </source>
</evidence>
<dbReference type="Proteomes" id="UP001159405">
    <property type="component" value="Unassembled WGS sequence"/>
</dbReference>
<gene>
    <name evidence="2" type="ORF">PLOB_00005850</name>
</gene>
<accession>A0ABN8QFE7</accession>
<evidence type="ECO:0000256" key="1">
    <source>
        <dbReference type="SAM" id="MobiDB-lite"/>
    </source>
</evidence>
<name>A0ABN8QFE7_9CNID</name>
<keyword evidence="3" id="KW-1185">Reference proteome</keyword>
<feature type="compositionally biased region" description="Acidic residues" evidence="1">
    <location>
        <begin position="17"/>
        <end position="31"/>
    </location>
</feature>
<organism evidence="2 3">
    <name type="scientific">Porites lobata</name>
    <dbReference type="NCBI Taxonomy" id="104759"/>
    <lineage>
        <taxon>Eukaryota</taxon>
        <taxon>Metazoa</taxon>
        <taxon>Cnidaria</taxon>
        <taxon>Anthozoa</taxon>
        <taxon>Hexacorallia</taxon>
        <taxon>Scleractinia</taxon>
        <taxon>Fungiina</taxon>
        <taxon>Poritidae</taxon>
        <taxon>Porites</taxon>
    </lineage>
</organism>
<evidence type="ECO:0000313" key="3">
    <source>
        <dbReference type="Proteomes" id="UP001159405"/>
    </source>
</evidence>
<dbReference type="EMBL" id="CALNXK010000126">
    <property type="protein sequence ID" value="CAH3163498.1"/>
    <property type="molecule type" value="Genomic_DNA"/>
</dbReference>
<reference evidence="2 3" key="1">
    <citation type="submission" date="2022-05" db="EMBL/GenBank/DDBJ databases">
        <authorList>
            <consortium name="Genoscope - CEA"/>
            <person name="William W."/>
        </authorList>
    </citation>
    <scope>NUCLEOTIDE SEQUENCE [LARGE SCALE GENOMIC DNA]</scope>
</reference>